<sequence length="71" mass="7753">MVASACPRCILFPILEMKKIKLKSLSGIVKTLGITLFLPDVMTITFYEGLSLTLSNHLQLGHGLKGSAQHQ</sequence>
<name>A0A843WZU4_COLES</name>
<dbReference type="OrthoDB" id="691821at2759"/>
<feature type="transmembrane region" description="Helical" evidence="1">
    <location>
        <begin position="27"/>
        <end position="47"/>
    </location>
</feature>
<dbReference type="EMBL" id="NMUH01004851">
    <property type="protein sequence ID" value="MQM11041.1"/>
    <property type="molecule type" value="Genomic_DNA"/>
</dbReference>
<keyword evidence="1" id="KW-1133">Transmembrane helix</keyword>
<keyword evidence="1" id="KW-0812">Transmembrane</keyword>
<organism evidence="2 3">
    <name type="scientific">Colocasia esculenta</name>
    <name type="common">Wild taro</name>
    <name type="synonym">Arum esculentum</name>
    <dbReference type="NCBI Taxonomy" id="4460"/>
    <lineage>
        <taxon>Eukaryota</taxon>
        <taxon>Viridiplantae</taxon>
        <taxon>Streptophyta</taxon>
        <taxon>Embryophyta</taxon>
        <taxon>Tracheophyta</taxon>
        <taxon>Spermatophyta</taxon>
        <taxon>Magnoliopsida</taxon>
        <taxon>Liliopsida</taxon>
        <taxon>Araceae</taxon>
        <taxon>Aroideae</taxon>
        <taxon>Colocasieae</taxon>
        <taxon>Colocasia</taxon>
    </lineage>
</organism>
<dbReference type="Proteomes" id="UP000652761">
    <property type="component" value="Unassembled WGS sequence"/>
</dbReference>
<evidence type="ECO:0000256" key="1">
    <source>
        <dbReference type="SAM" id="Phobius"/>
    </source>
</evidence>
<accession>A0A843WZU4</accession>
<evidence type="ECO:0000313" key="3">
    <source>
        <dbReference type="Proteomes" id="UP000652761"/>
    </source>
</evidence>
<protein>
    <submittedName>
        <fullName evidence="2">Uncharacterized protein</fullName>
    </submittedName>
</protein>
<proteinExistence type="predicted"/>
<gene>
    <name evidence="2" type="ORF">Taro_043937</name>
</gene>
<evidence type="ECO:0000313" key="2">
    <source>
        <dbReference type="EMBL" id="MQM11041.1"/>
    </source>
</evidence>
<comment type="caution">
    <text evidence="2">The sequence shown here is derived from an EMBL/GenBank/DDBJ whole genome shotgun (WGS) entry which is preliminary data.</text>
</comment>
<keyword evidence="1" id="KW-0472">Membrane</keyword>
<dbReference type="AlphaFoldDB" id="A0A843WZU4"/>
<reference evidence="2" key="1">
    <citation type="submission" date="2017-07" db="EMBL/GenBank/DDBJ databases">
        <title>Taro Niue Genome Assembly and Annotation.</title>
        <authorList>
            <person name="Atibalentja N."/>
            <person name="Keating K."/>
            <person name="Fields C.J."/>
        </authorList>
    </citation>
    <scope>NUCLEOTIDE SEQUENCE</scope>
    <source>
        <strain evidence="2">Niue_2</strain>
        <tissue evidence="2">Leaf</tissue>
    </source>
</reference>
<keyword evidence="3" id="KW-1185">Reference proteome</keyword>